<dbReference type="EMBL" id="CSAE01000586">
    <property type="protein sequence ID" value="COW57774.1"/>
    <property type="molecule type" value="Genomic_DNA"/>
</dbReference>
<evidence type="ECO:0000256" key="1">
    <source>
        <dbReference type="SAM" id="MobiDB-lite"/>
    </source>
</evidence>
<organism evidence="2 3">
    <name type="scientific">Mycobacterium tuberculosis</name>
    <dbReference type="NCBI Taxonomy" id="1773"/>
    <lineage>
        <taxon>Bacteria</taxon>
        <taxon>Bacillati</taxon>
        <taxon>Actinomycetota</taxon>
        <taxon>Actinomycetes</taxon>
        <taxon>Mycobacteriales</taxon>
        <taxon>Mycobacteriaceae</taxon>
        <taxon>Mycobacterium</taxon>
        <taxon>Mycobacterium tuberculosis complex</taxon>
    </lineage>
</organism>
<feature type="region of interest" description="Disordered" evidence="1">
    <location>
        <begin position="1"/>
        <end position="20"/>
    </location>
</feature>
<dbReference type="AlphaFoldDB" id="A0A0T9G0X3"/>
<proteinExistence type="predicted"/>
<sequence>MKNAESAVPTMPIPNTPVEKPRRAGWYQLLANGMPTAKIVPATPRKSPKNTSNA</sequence>
<evidence type="ECO:0000313" key="2">
    <source>
        <dbReference type="EMBL" id="COW57774.1"/>
    </source>
</evidence>
<reference evidence="3" key="1">
    <citation type="submission" date="2015-03" db="EMBL/GenBank/DDBJ databases">
        <authorList>
            <consortium name="Pathogen Informatics"/>
        </authorList>
    </citation>
    <scope>NUCLEOTIDE SEQUENCE [LARGE SCALE GENOMIC DNA]</scope>
    <source>
        <strain evidence="3">K00500041</strain>
    </source>
</reference>
<evidence type="ECO:0000313" key="3">
    <source>
        <dbReference type="Proteomes" id="UP000038802"/>
    </source>
</evidence>
<accession>A0A0T9G0X3</accession>
<dbReference type="Proteomes" id="UP000038802">
    <property type="component" value="Unassembled WGS sequence"/>
</dbReference>
<protein>
    <submittedName>
        <fullName evidence="2">Uncharacterized protein</fullName>
    </submittedName>
</protein>
<gene>
    <name evidence="2" type="ORF">ERS007703_03878</name>
</gene>
<name>A0A0T9G0X3_MYCTX</name>